<feature type="region of interest" description="Disordered" evidence="1">
    <location>
        <begin position="31"/>
        <end position="56"/>
    </location>
</feature>
<dbReference type="Proteomes" id="UP000747110">
    <property type="component" value="Unassembled WGS sequence"/>
</dbReference>
<evidence type="ECO:0000313" key="2">
    <source>
        <dbReference type="EMBL" id="GIL93063.1"/>
    </source>
</evidence>
<feature type="non-terminal residue" evidence="2">
    <location>
        <position position="1"/>
    </location>
</feature>
<sequence>EAGGLCVVSKHEPESELPCSATLLPATAGRTAVTAPPSSGLSLWREGDLDLGPEGSSASCAGAAEFLEATFRFQQPQHPDDRYYHHHYLQQEQQQRHHQLERDLQEQSLQGPSDSKVTAAAEGASSPSPHGATRMTYGATNTAAAAAADWAAGDGNPDPLDRTAFFGGALVAALKDLPDESQEYPAAAATATAMASYGHGQRLSSPRSGWDRSDCRARAEDRALRGGGG</sequence>
<proteinExistence type="predicted"/>
<keyword evidence="3" id="KW-1185">Reference proteome</keyword>
<protein>
    <submittedName>
        <fullName evidence="2">Uncharacterized protein</fullName>
    </submittedName>
</protein>
<dbReference type="EMBL" id="BNCP01000087">
    <property type="protein sequence ID" value="GIL93063.1"/>
    <property type="molecule type" value="Genomic_DNA"/>
</dbReference>
<evidence type="ECO:0000313" key="3">
    <source>
        <dbReference type="Proteomes" id="UP000747110"/>
    </source>
</evidence>
<feature type="compositionally biased region" description="Basic and acidic residues" evidence="1">
    <location>
        <begin position="209"/>
        <end position="229"/>
    </location>
</feature>
<feature type="region of interest" description="Disordered" evidence="1">
    <location>
        <begin position="196"/>
        <end position="229"/>
    </location>
</feature>
<dbReference type="AlphaFoldDB" id="A0A8J4D5I4"/>
<feature type="region of interest" description="Disordered" evidence="1">
    <location>
        <begin position="91"/>
        <end position="135"/>
    </location>
</feature>
<feature type="non-terminal residue" evidence="2">
    <location>
        <position position="229"/>
    </location>
</feature>
<evidence type="ECO:0000256" key="1">
    <source>
        <dbReference type="SAM" id="MobiDB-lite"/>
    </source>
</evidence>
<comment type="caution">
    <text evidence="2">The sequence shown here is derived from an EMBL/GenBank/DDBJ whole genome shotgun (WGS) entry which is preliminary data.</text>
</comment>
<organism evidence="2 3">
    <name type="scientific">Volvox reticuliferus</name>
    <dbReference type="NCBI Taxonomy" id="1737510"/>
    <lineage>
        <taxon>Eukaryota</taxon>
        <taxon>Viridiplantae</taxon>
        <taxon>Chlorophyta</taxon>
        <taxon>core chlorophytes</taxon>
        <taxon>Chlorophyceae</taxon>
        <taxon>CS clade</taxon>
        <taxon>Chlamydomonadales</taxon>
        <taxon>Volvocaceae</taxon>
        <taxon>Volvox</taxon>
    </lineage>
</organism>
<reference evidence="2" key="1">
    <citation type="journal article" date="2021" name="Proc. Natl. Acad. Sci. U.S.A.">
        <title>Three genomes in the algal genus Volvox reveal the fate of a haploid sex-determining region after a transition to homothallism.</title>
        <authorList>
            <person name="Yamamoto K."/>
            <person name="Hamaji T."/>
            <person name="Kawai-Toyooka H."/>
            <person name="Matsuzaki R."/>
            <person name="Takahashi F."/>
            <person name="Nishimura Y."/>
            <person name="Kawachi M."/>
            <person name="Noguchi H."/>
            <person name="Minakuchi Y."/>
            <person name="Umen J.G."/>
            <person name="Toyoda A."/>
            <person name="Nozaki H."/>
        </authorList>
    </citation>
    <scope>NUCLEOTIDE SEQUENCE</scope>
    <source>
        <strain evidence="2">NIES-3786</strain>
    </source>
</reference>
<gene>
    <name evidence="2" type="ORF">Vretifemale_20538</name>
</gene>
<feature type="compositionally biased region" description="Polar residues" evidence="1">
    <location>
        <begin position="106"/>
        <end position="116"/>
    </location>
</feature>
<feature type="compositionally biased region" description="Basic and acidic residues" evidence="1">
    <location>
        <begin position="94"/>
        <end position="105"/>
    </location>
</feature>
<accession>A0A8J4D5I4</accession>
<name>A0A8J4D5I4_9CHLO</name>